<accession>A0ABV8WQP2</accession>
<evidence type="ECO:0000313" key="2">
    <source>
        <dbReference type="Proteomes" id="UP001595778"/>
    </source>
</evidence>
<dbReference type="Proteomes" id="UP001595778">
    <property type="component" value="Unassembled WGS sequence"/>
</dbReference>
<evidence type="ECO:0008006" key="3">
    <source>
        <dbReference type="Google" id="ProtNLM"/>
    </source>
</evidence>
<name>A0ABV8WQP2_9MICC</name>
<protein>
    <recommendedName>
        <fullName evidence="3">Nucleotidyltransferase</fullName>
    </recommendedName>
</protein>
<dbReference type="RefSeq" id="WP_376979700.1">
    <property type="nucleotide sequence ID" value="NZ_JBHSDQ010000013.1"/>
</dbReference>
<proteinExistence type="predicted"/>
<comment type="caution">
    <text evidence="1">The sequence shown here is derived from an EMBL/GenBank/DDBJ whole genome shotgun (WGS) entry which is preliminary data.</text>
</comment>
<sequence>MARTASDETLDLPVQVRFTAKGIPLAVRYDGRIWAVAADPVRWFTRADWWNTAKRAPVGCGDLVSVEHWQVQVRLTSTSALRTFELRREPLSEQWLLAGITDAGAAAA</sequence>
<organism evidence="1 2">
    <name type="scientific">Arthrobacter sedimenti</name>
    <dbReference type="NCBI Taxonomy" id="2694931"/>
    <lineage>
        <taxon>Bacteria</taxon>
        <taxon>Bacillati</taxon>
        <taxon>Actinomycetota</taxon>
        <taxon>Actinomycetes</taxon>
        <taxon>Micrococcales</taxon>
        <taxon>Micrococcaceae</taxon>
        <taxon>Arthrobacter</taxon>
    </lineage>
</organism>
<keyword evidence="2" id="KW-1185">Reference proteome</keyword>
<gene>
    <name evidence="1" type="ORF">ACFO0G_19500</name>
</gene>
<reference evidence="2" key="1">
    <citation type="journal article" date="2019" name="Int. J. Syst. Evol. Microbiol.">
        <title>The Global Catalogue of Microorganisms (GCM) 10K type strain sequencing project: providing services to taxonomists for standard genome sequencing and annotation.</title>
        <authorList>
            <consortium name="The Broad Institute Genomics Platform"/>
            <consortium name="The Broad Institute Genome Sequencing Center for Infectious Disease"/>
            <person name="Wu L."/>
            <person name="Ma J."/>
        </authorList>
    </citation>
    <scope>NUCLEOTIDE SEQUENCE [LARGE SCALE GENOMIC DNA]</scope>
    <source>
        <strain evidence="2">PJ61</strain>
    </source>
</reference>
<evidence type="ECO:0000313" key="1">
    <source>
        <dbReference type="EMBL" id="MFC4398285.1"/>
    </source>
</evidence>
<dbReference type="EMBL" id="JBHSDQ010000013">
    <property type="protein sequence ID" value="MFC4398285.1"/>
    <property type="molecule type" value="Genomic_DNA"/>
</dbReference>